<evidence type="ECO:0000313" key="10">
    <source>
        <dbReference type="Proteomes" id="UP000614200"/>
    </source>
</evidence>
<dbReference type="CDD" id="cd01556">
    <property type="entry name" value="EPSP_synthase"/>
    <property type="match status" value="1"/>
</dbReference>
<dbReference type="Gene3D" id="3.65.10.10">
    <property type="entry name" value="Enolpyruvate transferase domain"/>
    <property type="match status" value="2"/>
</dbReference>
<dbReference type="InterPro" id="IPR036968">
    <property type="entry name" value="Enolpyruvate_Tfrase_sf"/>
</dbReference>
<evidence type="ECO:0000256" key="7">
    <source>
        <dbReference type="HAMAP-Rule" id="MF_00210"/>
    </source>
</evidence>
<dbReference type="GO" id="GO:0003866">
    <property type="term" value="F:3-phosphoshikimate 1-carboxyvinyltransferase activity"/>
    <property type="evidence" value="ECO:0007669"/>
    <property type="project" value="UniProtKB-EC"/>
</dbReference>
<dbReference type="PANTHER" id="PTHR21090:SF5">
    <property type="entry name" value="PENTAFUNCTIONAL AROM POLYPEPTIDE"/>
    <property type="match status" value="1"/>
</dbReference>
<dbReference type="EMBL" id="JADKNH010000008">
    <property type="protein sequence ID" value="MBF4694281.1"/>
    <property type="molecule type" value="Genomic_DNA"/>
</dbReference>
<keyword evidence="7" id="KW-0963">Cytoplasm</keyword>
<comment type="catalytic activity">
    <reaction evidence="6">
        <text>3-phosphoshikimate + phosphoenolpyruvate = 5-O-(1-carboxyvinyl)-3-phosphoshikimate + phosphate</text>
        <dbReference type="Rhea" id="RHEA:21256"/>
        <dbReference type="ChEBI" id="CHEBI:43474"/>
        <dbReference type="ChEBI" id="CHEBI:57701"/>
        <dbReference type="ChEBI" id="CHEBI:58702"/>
        <dbReference type="ChEBI" id="CHEBI:145989"/>
        <dbReference type="EC" id="2.5.1.19"/>
    </reaction>
    <physiologicalReaction direction="left-to-right" evidence="6">
        <dbReference type="Rhea" id="RHEA:21257"/>
    </physiologicalReaction>
</comment>
<feature type="binding site" evidence="7">
    <location>
        <position position="91"/>
    </location>
    <ligand>
        <name>phosphoenolpyruvate</name>
        <dbReference type="ChEBI" id="CHEBI:58702"/>
    </ligand>
</feature>
<comment type="subunit">
    <text evidence="7">Monomer.</text>
</comment>
<feature type="binding site" evidence="7">
    <location>
        <position position="20"/>
    </location>
    <ligand>
        <name>phosphoenolpyruvate</name>
        <dbReference type="ChEBI" id="CHEBI:58702"/>
    </ligand>
</feature>
<dbReference type="NCBIfam" id="TIGR01356">
    <property type="entry name" value="aroA"/>
    <property type="match status" value="1"/>
</dbReference>
<organism evidence="9 10">
    <name type="scientific">Fusibacter ferrireducens</name>
    <dbReference type="NCBI Taxonomy" id="2785058"/>
    <lineage>
        <taxon>Bacteria</taxon>
        <taxon>Bacillati</taxon>
        <taxon>Bacillota</taxon>
        <taxon>Clostridia</taxon>
        <taxon>Eubacteriales</taxon>
        <taxon>Eubacteriales Family XII. Incertae Sedis</taxon>
        <taxon>Fusibacter</taxon>
    </lineage>
</organism>
<sequence>MQAKIKRSCLKGIIRVPGSKSHTIRAVLISTMAEGVSTIRNPLTSEDCLSALRVAKSFGAKCVVKEGQWEIEGTSGKLKLPDDVVDCGNSGTTTYIGTALAGTIEGTTIITGDEQIRSRPINKLLEALNQSKVTAYTTRPEVDAPPVVIQGKMEAGTITIEGKISPQVTGLLLASTLIEGKTTLNVTTPMETPYIDMTLDWMKKYGVAVEKNNDYSQYDIFGPQSYKAQDQTVASDWSGVLFPLVASIVTDSEVTIEGVDFNDLQGDKEIVNVLIKMGADITKDVEKGNIHIRGGKPLMGISIDLRNTPDALPILCIAAACAEGQTEFTGLEVVRLKETDRVAVMEEELLKMGVEVFSEGENLIVIGGKPFKSAIVDSHDDHRVAMALMVAGLTMSEQLIVKDIECSSVSYPNFIQSMNNLGASFEIIE</sequence>
<feature type="binding site" evidence="7">
    <location>
        <position position="167"/>
    </location>
    <ligand>
        <name>3-phosphoshikimate</name>
        <dbReference type="ChEBI" id="CHEBI:145989"/>
    </ligand>
</feature>
<feature type="binding site" evidence="7">
    <location>
        <position position="341"/>
    </location>
    <ligand>
        <name>phosphoenolpyruvate</name>
        <dbReference type="ChEBI" id="CHEBI:58702"/>
    </ligand>
</feature>
<dbReference type="InterPro" id="IPR013792">
    <property type="entry name" value="RNA3'P_cycl/enolpyr_Trfase_a/b"/>
</dbReference>
<feature type="binding site" evidence="7">
    <location>
        <position position="25"/>
    </location>
    <ligand>
        <name>3-phosphoshikimate</name>
        <dbReference type="ChEBI" id="CHEBI:145989"/>
    </ligand>
</feature>
<dbReference type="HAMAP" id="MF_00210">
    <property type="entry name" value="EPSP_synth"/>
    <property type="match status" value="1"/>
</dbReference>
<feature type="active site" description="Proton acceptor" evidence="7">
    <location>
        <position position="310"/>
    </location>
</feature>
<evidence type="ECO:0000313" key="9">
    <source>
        <dbReference type="EMBL" id="MBF4694281.1"/>
    </source>
</evidence>
<keyword evidence="3 7" id="KW-0028">Amino-acid biosynthesis</keyword>
<evidence type="ECO:0000256" key="6">
    <source>
        <dbReference type="ARBA" id="ARBA00044633"/>
    </source>
</evidence>
<evidence type="ECO:0000256" key="3">
    <source>
        <dbReference type="ARBA" id="ARBA00022605"/>
    </source>
</evidence>
<comment type="similarity">
    <text evidence="2 7">Belongs to the EPSP synthase family.</text>
</comment>
<comment type="function">
    <text evidence="7">Catalyzes the transfer of the enolpyruvyl moiety of phosphoenolpyruvate (PEP) to the 5-hydroxyl of shikimate-3-phosphate (S3P) to produce enolpyruvyl shikimate-3-phosphate and inorganic phosphate.</text>
</comment>
<proteinExistence type="inferred from homology"/>
<feature type="binding site" evidence="7">
    <location>
        <position position="383"/>
    </location>
    <ligand>
        <name>phosphoenolpyruvate</name>
        <dbReference type="ChEBI" id="CHEBI:58702"/>
    </ligand>
</feature>
<accession>A0ABR9ZV86</accession>
<comment type="caution">
    <text evidence="7">Lacks conserved residue(s) required for the propagation of feature annotation.</text>
</comment>
<dbReference type="PANTHER" id="PTHR21090">
    <property type="entry name" value="AROM/DEHYDROQUINATE SYNTHASE"/>
    <property type="match status" value="1"/>
</dbReference>
<keyword evidence="4 7" id="KW-0808">Transferase</keyword>
<evidence type="ECO:0000256" key="1">
    <source>
        <dbReference type="ARBA" id="ARBA00004811"/>
    </source>
</evidence>
<feature type="binding site" evidence="7">
    <location>
        <position position="167"/>
    </location>
    <ligand>
        <name>phosphoenolpyruvate</name>
        <dbReference type="ChEBI" id="CHEBI:58702"/>
    </ligand>
</feature>
<evidence type="ECO:0000256" key="2">
    <source>
        <dbReference type="ARBA" id="ARBA00009948"/>
    </source>
</evidence>
<evidence type="ECO:0000256" key="5">
    <source>
        <dbReference type="ARBA" id="ARBA00023141"/>
    </source>
</evidence>
<reference evidence="9 10" key="1">
    <citation type="submission" date="2020-11" db="EMBL/GenBank/DDBJ databases">
        <title>Fusibacter basophilias sp. nov.</title>
        <authorList>
            <person name="Qiu D."/>
        </authorList>
    </citation>
    <scope>NUCLEOTIDE SEQUENCE [LARGE SCALE GENOMIC DNA]</scope>
    <source>
        <strain evidence="9 10">Q10-2</strain>
    </source>
</reference>
<feature type="binding site" evidence="7">
    <location>
        <position position="20"/>
    </location>
    <ligand>
        <name>3-phosphoshikimate</name>
        <dbReference type="ChEBI" id="CHEBI:145989"/>
    </ligand>
</feature>
<dbReference type="SUPFAM" id="SSF55205">
    <property type="entry name" value="EPT/RTPC-like"/>
    <property type="match status" value="1"/>
</dbReference>
<protein>
    <recommendedName>
        <fullName evidence="7">3-phosphoshikimate 1-carboxyvinyltransferase</fullName>
        <ecNumber evidence="7">2.5.1.19</ecNumber>
    </recommendedName>
    <alternativeName>
        <fullName evidence="7">5-enolpyruvylshikimate-3-phosphate synthase</fullName>
        <shortName evidence="7">EPSP synthase</shortName>
        <shortName evidence="7">EPSPS</shortName>
    </alternativeName>
</protein>
<keyword evidence="5 7" id="KW-0057">Aromatic amino acid biosynthesis</keyword>
<name>A0ABR9ZV86_9FIRM</name>
<dbReference type="InterPro" id="IPR006264">
    <property type="entry name" value="EPSP_synthase"/>
</dbReference>
<dbReference type="InterPro" id="IPR001986">
    <property type="entry name" value="Enolpyruvate_Tfrase_dom"/>
</dbReference>
<feature type="binding site" evidence="7">
    <location>
        <position position="337"/>
    </location>
    <ligand>
        <name>3-phosphoshikimate</name>
        <dbReference type="ChEBI" id="CHEBI:145989"/>
    </ligand>
</feature>
<dbReference type="PIRSF" id="PIRSF000505">
    <property type="entry name" value="EPSPS"/>
    <property type="match status" value="1"/>
</dbReference>
<comment type="subcellular location">
    <subcellularLocation>
        <location evidence="7">Cytoplasm</location>
    </subcellularLocation>
</comment>
<feature type="domain" description="Enolpyruvate transferase" evidence="8">
    <location>
        <begin position="8"/>
        <end position="418"/>
    </location>
</feature>
<dbReference type="Pfam" id="PF00275">
    <property type="entry name" value="EPSP_synthase"/>
    <property type="match status" value="1"/>
</dbReference>
<feature type="binding site" evidence="7">
    <location>
        <position position="310"/>
    </location>
    <ligand>
        <name>3-phosphoshikimate</name>
        <dbReference type="ChEBI" id="CHEBI:145989"/>
    </ligand>
</feature>
<evidence type="ECO:0000256" key="4">
    <source>
        <dbReference type="ARBA" id="ARBA00022679"/>
    </source>
</evidence>
<dbReference type="InterPro" id="IPR023193">
    <property type="entry name" value="EPSP_synthase_CS"/>
</dbReference>
<dbReference type="RefSeq" id="WP_194702516.1">
    <property type="nucleotide sequence ID" value="NZ_JADKNH010000008.1"/>
</dbReference>
<feature type="binding site" evidence="7">
    <location>
        <position position="165"/>
    </location>
    <ligand>
        <name>3-phosphoshikimate</name>
        <dbReference type="ChEBI" id="CHEBI:145989"/>
    </ligand>
</feature>
<keyword evidence="10" id="KW-1185">Reference proteome</keyword>
<feature type="binding site" evidence="7">
    <location>
        <position position="119"/>
    </location>
    <ligand>
        <name>phosphoenolpyruvate</name>
        <dbReference type="ChEBI" id="CHEBI:58702"/>
    </ligand>
</feature>
<dbReference type="PROSITE" id="PS00885">
    <property type="entry name" value="EPSP_SYNTHASE_2"/>
    <property type="match status" value="1"/>
</dbReference>
<feature type="binding site" evidence="7">
    <location>
        <position position="21"/>
    </location>
    <ligand>
        <name>3-phosphoshikimate</name>
        <dbReference type="ChEBI" id="CHEBI:145989"/>
    </ligand>
</feature>
<comment type="caution">
    <text evidence="9">The sequence shown here is derived from an EMBL/GenBank/DDBJ whole genome shotgun (WGS) entry which is preliminary data.</text>
</comment>
<dbReference type="Proteomes" id="UP000614200">
    <property type="component" value="Unassembled WGS sequence"/>
</dbReference>
<evidence type="ECO:0000259" key="8">
    <source>
        <dbReference type="Pfam" id="PF00275"/>
    </source>
</evidence>
<feature type="binding site" evidence="7">
    <location>
        <position position="192"/>
    </location>
    <ligand>
        <name>3-phosphoshikimate</name>
        <dbReference type="ChEBI" id="CHEBI:145989"/>
    </ligand>
</feature>
<comment type="pathway">
    <text evidence="1 7">Metabolic intermediate biosynthesis; chorismate biosynthesis; chorismate from D-erythrose 4-phosphate and phosphoenolpyruvate: step 6/7.</text>
</comment>
<gene>
    <name evidence="7 9" type="primary">aroA</name>
    <name evidence="9" type="ORF">ISU02_14255</name>
</gene>
<dbReference type="EC" id="2.5.1.19" evidence="7"/>